<reference evidence="4" key="1">
    <citation type="submission" date="2016-10" db="EMBL/GenBank/DDBJ databases">
        <authorList>
            <person name="Varghese N."/>
            <person name="Submissions S."/>
        </authorList>
    </citation>
    <scope>NUCLEOTIDE SEQUENCE [LARGE SCALE GENOMIC DNA]</scope>
    <source>
        <strain evidence="4">BL47</strain>
    </source>
</reference>
<sequence>MRQDTEVRTFRDGPSPATRRRVLAGGALAAGLGGVGAAASEARTAEVGGVRHGTVRADGVDVFYREAGRPDAPVFLLLHGFANSSFYFRHLMPRLADRFRLIAPDLPSFGFTVVPDDRGYVYDFASLSRTVGAFVDALGLRRYLLYTFDYGAPVGWDLALAHPERIAGIVSQNGNAYLEGLGEAAWAPLRAYWAKPNAAAVESIRARMTLDGVKAPYFHGVPDPSVIEPESYTLDAAILARPGNADRQVTLKLDYKRNLERYPLIQAYFRERRPKLLAVWGRNDLFFIPPGAEAFRRDIPDARVRFLDTGHFALETNGDDIAREIRDFF</sequence>
<dbReference type="Pfam" id="PF00561">
    <property type="entry name" value="Abhydrolase_1"/>
    <property type="match status" value="1"/>
</dbReference>
<dbReference type="PROSITE" id="PS51318">
    <property type="entry name" value="TAT"/>
    <property type="match status" value="1"/>
</dbReference>
<name>A0A1H0EEZ6_9HYPH</name>
<dbReference type="Proteomes" id="UP000198704">
    <property type="component" value="Unassembled WGS sequence"/>
</dbReference>
<evidence type="ECO:0000256" key="1">
    <source>
        <dbReference type="ARBA" id="ARBA00022801"/>
    </source>
</evidence>
<accession>A0A1H0EEZ6</accession>
<dbReference type="PANTHER" id="PTHR42977">
    <property type="entry name" value="HYDROLASE-RELATED"/>
    <property type="match status" value="1"/>
</dbReference>
<dbReference type="EMBL" id="FNHS01000011">
    <property type="protein sequence ID" value="SDN80890.1"/>
    <property type="molecule type" value="Genomic_DNA"/>
</dbReference>
<dbReference type="Gene3D" id="3.40.50.1820">
    <property type="entry name" value="alpha/beta hydrolase"/>
    <property type="match status" value="1"/>
</dbReference>
<dbReference type="PRINTS" id="PR00412">
    <property type="entry name" value="EPOXHYDRLASE"/>
</dbReference>
<proteinExistence type="predicted"/>
<dbReference type="InterPro" id="IPR006311">
    <property type="entry name" value="TAT_signal"/>
</dbReference>
<organism evidence="3 4">
    <name type="scientific">Methylobacterium phyllostachyos</name>
    <dbReference type="NCBI Taxonomy" id="582672"/>
    <lineage>
        <taxon>Bacteria</taxon>
        <taxon>Pseudomonadati</taxon>
        <taxon>Pseudomonadota</taxon>
        <taxon>Alphaproteobacteria</taxon>
        <taxon>Hyphomicrobiales</taxon>
        <taxon>Methylobacteriaceae</taxon>
        <taxon>Methylobacterium</taxon>
    </lineage>
</organism>
<keyword evidence="1" id="KW-0378">Hydrolase</keyword>
<dbReference type="InterPro" id="IPR000639">
    <property type="entry name" value="Epox_hydrolase-like"/>
</dbReference>
<dbReference type="RefSeq" id="WP_208859083.1">
    <property type="nucleotide sequence ID" value="NZ_FNHS01000011.1"/>
</dbReference>
<dbReference type="GO" id="GO:0004301">
    <property type="term" value="F:epoxide hydrolase activity"/>
    <property type="evidence" value="ECO:0007669"/>
    <property type="project" value="TreeGrafter"/>
</dbReference>
<evidence type="ECO:0000313" key="3">
    <source>
        <dbReference type="EMBL" id="SDN80890.1"/>
    </source>
</evidence>
<evidence type="ECO:0000313" key="4">
    <source>
        <dbReference type="Proteomes" id="UP000198704"/>
    </source>
</evidence>
<dbReference type="InterPro" id="IPR000073">
    <property type="entry name" value="AB_hydrolase_1"/>
</dbReference>
<dbReference type="AlphaFoldDB" id="A0A1H0EEZ6"/>
<evidence type="ECO:0000259" key="2">
    <source>
        <dbReference type="Pfam" id="PF00561"/>
    </source>
</evidence>
<dbReference type="PANTHER" id="PTHR42977:SF3">
    <property type="entry name" value="AB HYDROLASE-1 DOMAIN-CONTAINING PROTEIN"/>
    <property type="match status" value="1"/>
</dbReference>
<gene>
    <name evidence="3" type="ORF">SAMN05216360_111156</name>
</gene>
<dbReference type="InterPro" id="IPR029058">
    <property type="entry name" value="AB_hydrolase_fold"/>
</dbReference>
<protein>
    <submittedName>
        <fullName evidence="3">Pimeloyl-ACP methyl ester carboxylesterase</fullName>
    </submittedName>
</protein>
<keyword evidence="4" id="KW-1185">Reference proteome</keyword>
<dbReference type="InterPro" id="IPR051340">
    <property type="entry name" value="Haloalkane_dehalogenase"/>
</dbReference>
<dbReference type="STRING" id="582672.SAMN05216360_111156"/>
<dbReference type="SUPFAM" id="SSF53474">
    <property type="entry name" value="alpha/beta-Hydrolases"/>
    <property type="match status" value="1"/>
</dbReference>
<feature type="domain" description="AB hydrolase-1" evidence="2">
    <location>
        <begin position="73"/>
        <end position="317"/>
    </location>
</feature>